<dbReference type="FunFam" id="3.40.50.10140:FF:000007">
    <property type="entry name" value="Disease resistance protein (TIR-NBS-LRR class)"/>
    <property type="match status" value="1"/>
</dbReference>
<dbReference type="InterPro" id="IPR044974">
    <property type="entry name" value="Disease_R_plants"/>
</dbReference>
<keyword evidence="6" id="KW-0520">NAD</keyword>
<evidence type="ECO:0000256" key="6">
    <source>
        <dbReference type="ARBA" id="ARBA00023027"/>
    </source>
</evidence>
<dbReference type="Gene3D" id="1.10.8.430">
    <property type="entry name" value="Helical domain of apoptotic protease-activating factors"/>
    <property type="match status" value="1"/>
</dbReference>
<feature type="region of interest" description="Disordered" evidence="8">
    <location>
        <begin position="119"/>
        <end position="165"/>
    </location>
</feature>
<dbReference type="Proteomes" id="UP000327085">
    <property type="component" value="Chromosome 8"/>
</dbReference>
<dbReference type="PROSITE" id="PS50104">
    <property type="entry name" value="TIR"/>
    <property type="match status" value="1"/>
</dbReference>
<dbReference type="InterPro" id="IPR058192">
    <property type="entry name" value="WHD_ROQ1-like"/>
</dbReference>
<organism evidence="10 11">
    <name type="scientific">Prunus dulcis</name>
    <name type="common">Almond</name>
    <name type="synonym">Amygdalus dulcis</name>
    <dbReference type="NCBI Taxonomy" id="3755"/>
    <lineage>
        <taxon>Eukaryota</taxon>
        <taxon>Viridiplantae</taxon>
        <taxon>Streptophyta</taxon>
        <taxon>Embryophyta</taxon>
        <taxon>Tracheophyta</taxon>
        <taxon>Spermatophyta</taxon>
        <taxon>Magnoliopsida</taxon>
        <taxon>eudicotyledons</taxon>
        <taxon>Gunneridae</taxon>
        <taxon>Pentapetalae</taxon>
        <taxon>rosids</taxon>
        <taxon>fabids</taxon>
        <taxon>Rosales</taxon>
        <taxon>Rosaceae</taxon>
        <taxon>Amygdaloideae</taxon>
        <taxon>Amygdaleae</taxon>
        <taxon>Prunus</taxon>
    </lineage>
</organism>
<dbReference type="SUPFAM" id="SSF46785">
    <property type="entry name" value="Winged helix' DNA-binding domain"/>
    <property type="match status" value="1"/>
</dbReference>
<evidence type="ECO:0000256" key="5">
    <source>
        <dbReference type="ARBA" id="ARBA00022821"/>
    </source>
</evidence>
<proteinExistence type="predicted"/>
<gene>
    <name evidence="10" type="ORF">ALMOND_2B031874</name>
</gene>
<dbReference type="Pfam" id="PF12799">
    <property type="entry name" value="LRR_4"/>
    <property type="match status" value="1"/>
</dbReference>
<keyword evidence="5" id="KW-0611">Plant defense</keyword>
<comment type="catalytic activity">
    <reaction evidence="7">
        <text>NAD(+) + H2O = ADP-D-ribose + nicotinamide + H(+)</text>
        <dbReference type="Rhea" id="RHEA:16301"/>
        <dbReference type="ChEBI" id="CHEBI:15377"/>
        <dbReference type="ChEBI" id="CHEBI:15378"/>
        <dbReference type="ChEBI" id="CHEBI:17154"/>
        <dbReference type="ChEBI" id="CHEBI:57540"/>
        <dbReference type="ChEBI" id="CHEBI:57967"/>
        <dbReference type="EC" id="3.2.2.6"/>
    </reaction>
    <physiologicalReaction direction="left-to-right" evidence="7">
        <dbReference type="Rhea" id="RHEA:16302"/>
    </physiologicalReaction>
</comment>
<dbReference type="PANTHER" id="PTHR11017:SF563">
    <property type="entry name" value="TMV RESISTANCE PROTEIN N-LIKE"/>
    <property type="match status" value="1"/>
</dbReference>
<evidence type="ECO:0000256" key="1">
    <source>
        <dbReference type="ARBA" id="ARBA00011982"/>
    </source>
</evidence>
<dbReference type="Gramene" id="VVA30574">
    <property type="protein sequence ID" value="VVA30574"/>
    <property type="gene ID" value="Prudul26B031874"/>
</dbReference>
<dbReference type="InterPro" id="IPR002182">
    <property type="entry name" value="NB-ARC"/>
</dbReference>
<dbReference type="Gene3D" id="3.80.10.10">
    <property type="entry name" value="Ribonuclease Inhibitor"/>
    <property type="match status" value="2"/>
</dbReference>
<dbReference type="SMART" id="SM00255">
    <property type="entry name" value="TIR"/>
    <property type="match status" value="1"/>
</dbReference>
<dbReference type="SUPFAM" id="SSF52058">
    <property type="entry name" value="L domain-like"/>
    <property type="match status" value="1"/>
</dbReference>
<dbReference type="FunFam" id="1.10.8.430:FF:000002">
    <property type="entry name" value="Disease resistance protein (TIR-NBS-LRR class)"/>
    <property type="match status" value="1"/>
</dbReference>
<evidence type="ECO:0000313" key="11">
    <source>
        <dbReference type="Proteomes" id="UP000327085"/>
    </source>
</evidence>
<dbReference type="OMA" id="DINLWLH"/>
<keyword evidence="2" id="KW-0433">Leucine-rich repeat</keyword>
<dbReference type="Pfam" id="PF23282">
    <property type="entry name" value="WHD_ROQ1"/>
    <property type="match status" value="1"/>
</dbReference>
<keyword evidence="4" id="KW-0378">Hydrolase</keyword>
<dbReference type="InterPro" id="IPR000157">
    <property type="entry name" value="TIR_dom"/>
</dbReference>
<dbReference type="GO" id="GO:0007165">
    <property type="term" value="P:signal transduction"/>
    <property type="evidence" value="ECO:0007669"/>
    <property type="project" value="InterPro"/>
</dbReference>
<dbReference type="GO" id="GO:0061809">
    <property type="term" value="F:NAD+ nucleosidase activity, cyclic ADP-ribose generating"/>
    <property type="evidence" value="ECO:0007669"/>
    <property type="project" value="UniProtKB-EC"/>
</dbReference>
<evidence type="ECO:0000256" key="8">
    <source>
        <dbReference type="SAM" id="MobiDB-lite"/>
    </source>
</evidence>
<dbReference type="InterPro" id="IPR042197">
    <property type="entry name" value="Apaf_helical"/>
</dbReference>
<evidence type="ECO:0000313" key="10">
    <source>
        <dbReference type="EMBL" id="VVA30574.1"/>
    </source>
</evidence>
<feature type="domain" description="TIR" evidence="9">
    <location>
        <begin position="167"/>
        <end position="338"/>
    </location>
</feature>
<sequence length="1378" mass="156387">MSSSSSTSRGSDAASSLPIKLDGTNYPHWLAQIVPILQSRNLMGYVDGTKPCPDYYVTDHQGKITFTVDPAYDRWIREDRMVQSWINASLAPSVLSVVAIATSSRTAWLSLEERYASQSRNLDSGTTSPPPPPGSGGSSPNDNDKGIGNLYGGNNGATSPSGPSHPSSYDVFLSFRGEDTRRTFTDHLYTAFVRAGLRTFRDDDELRRGENIKPELLRAIKESKCSVIVFSREYASSLWCLDELVMILDRKRTPDSNHVVLPVFYDVLPSQVRKQKGSFATAFARHEHETHESMDDIKRWRAALTEVADLAGMVLQNEADGHEAKFIQKIVKVIEDKLSRRWIRHCPHLIGIHSRVQDINLWLHDGSTKVRVLLIYGMRGIGKTTLAKFVYNINFKRYKGSSFLENIKEHSKQTNGLVQIQKKLLSDVLNGKRVKVGNISEGIIKIEDALSSKRVLLVFDDVDHVEQLDAVLRMQGQFCPGSKIIITTSHAALLNASHQAIKVHNLETFSSNESLELFSWHAFGQDHPEKDYMELSERVVNLSGGLPLALKILGSSLSGKSTVVWESALNKLEAIPNGEILNKLRISYDSLQDEHDRSLFLHIACFFIGMEKDVIVRILDSCGFYTIVGIQNLIDRCLVTVDEYNKVHMHYMIRDMGRGIVHLESKEPGERSRLWNHKDSFKVLKEKNGTQTIEGLVLNMGMHPAYCTPSRNSNEVTLETDAFASMHKLRLLQLSHVRLIGRYTEFPTKLRWLCWNEFPFDYLPNDLTLESLVVLEMCYSSLRQVWKGKKYLPSLKILNLSNSHRLTGTPDFSHVPNVESLILKDCTNLVDVESIGDLKKLVYLNMEDCKNIRKLPKNIFMLKFLETLIISGCSSLNEFPVEMGKMESLKVLQGDGVPIYCLLTTIVEVKLQPRKNPETYWTSYLPCNLVELSLSDCNLSDYDFPRGFGNLFSLQRLNLSCNPISSLPDCIRGLKRLEELSFSQCTRLESLRGLPPVAELIVNGCTSLETVAFQSMSYQPKIILDESNYKLVEIEHYFKLEHIERVDERMINLLSLGKLKATETIMMDSTLHVFKTWMKSRMHPIQGLNEYGIFSTFLPGNEVPGRFSRRSSTQSSISLTVPIRGHLKIQGLNVFSVYAKSNSDSPKNINANVESIPNPIVTAVKFSNENGKNLKWVYVPSFFGVPDYGKDMVWLSHWGLLGSQLLDRGDRVTVSVFTRFEFQVKKYGIQVVYEQEKKMSTREDRIDTSQSNMVLQDDYEAADVISFPIDALFSPSVIAGDFSEPDKVMSGTYFLSNRPEEIVVYRWLWFDDFVTDVEENIASSRRQRKLFGKQLRTTSVAAEQKGTKWKLHQPNWERKPRKARPIVNRTKLKQGVLI</sequence>
<evidence type="ECO:0000259" key="9">
    <source>
        <dbReference type="PROSITE" id="PS50104"/>
    </source>
</evidence>
<dbReference type="PRINTS" id="PR00364">
    <property type="entry name" value="DISEASERSIST"/>
</dbReference>
<dbReference type="PANTHER" id="PTHR11017">
    <property type="entry name" value="LEUCINE-RICH REPEAT-CONTAINING PROTEIN"/>
    <property type="match status" value="1"/>
</dbReference>
<name>A0A5E4FT02_PRUDU</name>
<dbReference type="InterPro" id="IPR032675">
    <property type="entry name" value="LRR_dom_sf"/>
</dbReference>
<dbReference type="InterPro" id="IPR036390">
    <property type="entry name" value="WH_DNA-bd_sf"/>
</dbReference>
<dbReference type="InterPro" id="IPR035897">
    <property type="entry name" value="Toll_tir_struct_dom_sf"/>
</dbReference>
<dbReference type="InterPro" id="IPR001611">
    <property type="entry name" value="Leu-rich_rpt"/>
</dbReference>
<reference evidence="11" key="1">
    <citation type="journal article" date="2020" name="Plant J.">
        <title>Transposons played a major role in the diversification between the closely related almond and peach genomes: results from the almond genome sequence.</title>
        <authorList>
            <person name="Alioto T."/>
            <person name="Alexiou K.G."/>
            <person name="Bardil A."/>
            <person name="Barteri F."/>
            <person name="Castanera R."/>
            <person name="Cruz F."/>
            <person name="Dhingra A."/>
            <person name="Duval H."/>
            <person name="Fernandez I Marti A."/>
            <person name="Frias L."/>
            <person name="Galan B."/>
            <person name="Garcia J.L."/>
            <person name="Howad W."/>
            <person name="Gomez-Garrido J."/>
            <person name="Gut M."/>
            <person name="Julca I."/>
            <person name="Morata J."/>
            <person name="Puigdomenech P."/>
            <person name="Ribeca P."/>
            <person name="Rubio Cabetas M.J."/>
            <person name="Vlasova A."/>
            <person name="Wirthensohn M."/>
            <person name="Garcia-Mas J."/>
            <person name="Gabaldon T."/>
            <person name="Casacuberta J.M."/>
            <person name="Arus P."/>
        </authorList>
    </citation>
    <scope>NUCLEOTIDE SEQUENCE [LARGE SCALE GENOMIC DNA]</scope>
    <source>
        <strain evidence="11">cv. Texas</strain>
    </source>
</reference>
<dbReference type="EMBL" id="CABIKO010000194">
    <property type="protein sequence ID" value="VVA30574.1"/>
    <property type="molecule type" value="Genomic_DNA"/>
</dbReference>
<dbReference type="InterPro" id="IPR027417">
    <property type="entry name" value="P-loop_NTPase"/>
</dbReference>
<evidence type="ECO:0000256" key="3">
    <source>
        <dbReference type="ARBA" id="ARBA00022737"/>
    </source>
</evidence>
<dbReference type="PROSITE" id="PS51450">
    <property type="entry name" value="LRR"/>
    <property type="match status" value="1"/>
</dbReference>
<dbReference type="Pfam" id="PF00931">
    <property type="entry name" value="NB-ARC"/>
    <property type="match status" value="1"/>
</dbReference>
<dbReference type="Gene3D" id="3.40.50.300">
    <property type="entry name" value="P-loop containing nucleotide triphosphate hydrolases"/>
    <property type="match status" value="1"/>
</dbReference>
<feature type="compositionally biased region" description="Polar residues" evidence="8">
    <location>
        <begin position="156"/>
        <end position="165"/>
    </location>
</feature>
<protein>
    <recommendedName>
        <fullName evidence="1">ADP-ribosyl cyclase/cyclic ADP-ribose hydrolase</fullName>
        <ecNumber evidence="1">3.2.2.6</ecNumber>
    </recommendedName>
</protein>
<evidence type="ECO:0000256" key="2">
    <source>
        <dbReference type="ARBA" id="ARBA00022614"/>
    </source>
</evidence>
<dbReference type="Gene3D" id="3.40.50.10140">
    <property type="entry name" value="Toll/interleukin-1 receptor homology (TIR) domain"/>
    <property type="match status" value="1"/>
</dbReference>
<dbReference type="GO" id="GO:0006952">
    <property type="term" value="P:defense response"/>
    <property type="evidence" value="ECO:0007669"/>
    <property type="project" value="UniProtKB-KW"/>
</dbReference>
<evidence type="ECO:0000256" key="7">
    <source>
        <dbReference type="ARBA" id="ARBA00047304"/>
    </source>
</evidence>
<dbReference type="SUPFAM" id="SSF52540">
    <property type="entry name" value="P-loop containing nucleoside triphosphate hydrolases"/>
    <property type="match status" value="1"/>
</dbReference>
<dbReference type="EC" id="3.2.2.6" evidence="1"/>
<dbReference type="InterPro" id="IPR025875">
    <property type="entry name" value="Leu-rich_rpt_4"/>
</dbReference>
<dbReference type="SUPFAM" id="SSF52200">
    <property type="entry name" value="Toll/Interleukin receptor TIR domain"/>
    <property type="match status" value="1"/>
</dbReference>
<dbReference type="Pfam" id="PF01582">
    <property type="entry name" value="TIR"/>
    <property type="match status" value="1"/>
</dbReference>
<accession>A0A5E4FT02</accession>
<dbReference type="InParanoid" id="A0A5E4FT02"/>
<keyword evidence="3" id="KW-0677">Repeat</keyword>
<dbReference type="GO" id="GO:0043531">
    <property type="term" value="F:ADP binding"/>
    <property type="evidence" value="ECO:0007669"/>
    <property type="project" value="InterPro"/>
</dbReference>
<evidence type="ECO:0000256" key="4">
    <source>
        <dbReference type="ARBA" id="ARBA00022801"/>
    </source>
</evidence>